<dbReference type="InterPro" id="IPR036188">
    <property type="entry name" value="FAD/NAD-bd_sf"/>
</dbReference>
<gene>
    <name evidence="2" type="ORF">B0T46_02485</name>
</gene>
<evidence type="ECO:0000256" key="1">
    <source>
        <dbReference type="SAM" id="MobiDB-lite"/>
    </source>
</evidence>
<name>A0A1V2TKE2_9NOCA</name>
<comment type="caution">
    <text evidence="2">The sequence shown here is derived from an EMBL/GenBank/DDBJ whole genome shotgun (WGS) entry which is preliminary data.</text>
</comment>
<protein>
    <recommendedName>
        <fullName evidence="4">Amine oxidase domain-containing protein</fullName>
    </recommendedName>
</protein>
<proteinExistence type="predicted"/>
<accession>A0A1V2TKE2</accession>
<reference evidence="2 3" key="1">
    <citation type="journal article" date="2016" name="Antonie Van Leeuwenhoek">
        <title>Nocardia donostiensis sp. nov., isolated from human respiratory specimens.</title>
        <authorList>
            <person name="Ercibengoa M."/>
            <person name="Bell M."/>
            <person name="Marimon J.M."/>
            <person name="Humrighouse B."/>
            <person name="Klenk H.P."/>
            <person name="Potter G."/>
            <person name="Perez-Trallero E."/>
        </authorList>
    </citation>
    <scope>NUCLEOTIDE SEQUENCE [LARGE SCALE GENOMIC DNA]</scope>
    <source>
        <strain evidence="2 3">X1655</strain>
    </source>
</reference>
<dbReference type="Pfam" id="PF13450">
    <property type="entry name" value="NAD_binding_8"/>
    <property type="match status" value="1"/>
</dbReference>
<dbReference type="AlphaFoldDB" id="A0A1V2TKE2"/>
<feature type="region of interest" description="Disordered" evidence="1">
    <location>
        <begin position="44"/>
        <end position="76"/>
    </location>
</feature>
<dbReference type="Gene3D" id="3.50.50.60">
    <property type="entry name" value="FAD/NAD(P)-binding domain"/>
    <property type="match status" value="1"/>
</dbReference>
<sequence>MAVLCAGMSGLIAARELHRRGIGIVVLESAERPGGNHRGHVQGWTYGASSPKHKAPPHNPAAQRSCRRRTRGRRPGFIRVRRDESGIHEARRLRLFHAGSSEPFVGPAAPQLHRPRGCADRRARSLDHAVPRPLVQLVHPGELA</sequence>
<dbReference type="EMBL" id="MUMY01000002">
    <property type="protein sequence ID" value="ONM49997.1"/>
    <property type="molecule type" value="Genomic_DNA"/>
</dbReference>
<dbReference type="Proteomes" id="UP000188836">
    <property type="component" value="Unassembled WGS sequence"/>
</dbReference>
<feature type="compositionally biased region" description="Basic residues" evidence="1">
    <location>
        <begin position="65"/>
        <end position="76"/>
    </location>
</feature>
<dbReference type="SUPFAM" id="SSF51905">
    <property type="entry name" value="FAD/NAD(P)-binding domain"/>
    <property type="match status" value="1"/>
</dbReference>
<organism evidence="2 3">
    <name type="scientific">Nocardia donostiensis</name>
    <dbReference type="NCBI Taxonomy" id="1538463"/>
    <lineage>
        <taxon>Bacteria</taxon>
        <taxon>Bacillati</taxon>
        <taxon>Actinomycetota</taxon>
        <taxon>Actinomycetes</taxon>
        <taxon>Mycobacteriales</taxon>
        <taxon>Nocardiaceae</taxon>
        <taxon>Nocardia</taxon>
    </lineage>
</organism>
<evidence type="ECO:0008006" key="4">
    <source>
        <dbReference type="Google" id="ProtNLM"/>
    </source>
</evidence>
<keyword evidence="3" id="KW-1185">Reference proteome</keyword>
<evidence type="ECO:0000313" key="3">
    <source>
        <dbReference type="Proteomes" id="UP000188836"/>
    </source>
</evidence>
<evidence type="ECO:0000313" key="2">
    <source>
        <dbReference type="EMBL" id="ONM49997.1"/>
    </source>
</evidence>
<dbReference type="STRING" id="1538463.B0T36_06565"/>